<dbReference type="UniPathway" id="UPA00034">
    <property type="reaction ID" value="UER00017"/>
</dbReference>
<dbReference type="InterPro" id="IPR005263">
    <property type="entry name" value="DapA"/>
</dbReference>
<feature type="site" description="Part of a proton relay during catalysis" evidence="12">
    <location>
        <position position="48"/>
    </location>
</feature>
<dbReference type="Pfam" id="PF00701">
    <property type="entry name" value="DHDPS"/>
    <property type="match status" value="1"/>
</dbReference>
<evidence type="ECO:0000256" key="3">
    <source>
        <dbReference type="ARBA" id="ARBA00007592"/>
    </source>
</evidence>
<name>K2LKE1_9HYPH</name>
<feature type="active site" description="Proton donor/acceptor" evidence="12 14">
    <location>
        <position position="137"/>
    </location>
</feature>
<evidence type="ECO:0000256" key="8">
    <source>
        <dbReference type="ARBA" id="ARBA00023154"/>
    </source>
</evidence>
<evidence type="ECO:0000256" key="10">
    <source>
        <dbReference type="ARBA" id="ARBA00023270"/>
    </source>
</evidence>
<dbReference type="STRING" id="391937.NA2_14792"/>
<dbReference type="EMBL" id="AMRM01000016">
    <property type="protein sequence ID" value="EKF18189.1"/>
    <property type="molecule type" value="Genomic_DNA"/>
</dbReference>
<evidence type="ECO:0000256" key="4">
    <source>
        <dbReference type="ARBA" id="ARBA00012086"/>
    </source>
</evidence>
<dbReference type="GO" id="GO:0009089">
    <property type="term" value="P:lysine biosynthetic process via diaminopimelate"/>
    <property type="evidence" value="ECO:0007669"/>
    <property type="project" value="UniProtKB-UniRule"/>
</dbReference>
<dbReference type="eggNOG" id="COG0329">
    <property type="taxonomic scope" value="Bacteria"/>
</dbReference>
<evidence type="ECO:0000256" key="12">
    <source>
        <dbReference type="HAMAP-Rule" id="MF_00418"/>
    </source>
</evidence>
<dbReference type="Gene3D" id="3.20.20.70">
    <property type="entry name" value="Aldolase class I"/>
    <property type="match status" value="1"/>
</dbReference>
<keyword evidence="7 12" id="KW-0220">Diaminopimelate biosynthesis</keyword>
<keyword evidence="17" id="KW-1185">Reference proteome</keyword>
<dbReference type="PROSITE" id="PS00666">
    <property type="entry name" value="DHDPS_2"/>
    <property type="match status" value="1"/>
</dbReference>
<organism evidence="16 17">
    <name type="scientific">Nitratireductor pacificus pht-3B</name>
    <dbReference type="NCBI Taxonomy" id="391937"/>
    <lineage>
        <taxon>Bacteria</taxon>
        <taxon>Pseudomonadati</taxon>
        <taxon>Pseudomonadota</taxon>
        <taxon>Alphaproteobacteria</taxon>
        <taxon>Hyphomicrobiales</taxon>
        <taxon>Phyllobacteriaceae</taxon>
        <taxon>Nitratireductor</taxon>
    </lineage>
</organism>
<evidence type="ECO:0000256" key="9">
    <source>
        <dbReference type="ARBA" id="ARBA00023239"/>
    </source>
</evidence>
<evidence type="ECO:0000256" key="11">
    <source>
        <dbReference type="ARBA" id="ARBA00047836"/>
    </source>
</evidence>
<dbReference type="HAMAP" id="MF_00418">
    <property type="entry name" value="DapA"/>
    <property type="match status" value="1"/>
</dbReference>
<dbReference type="CDD" id="cd00408">
    <property type="entry name" value="DHDPS-like"/>
    <property type="match status" value="1"/>
</dbReference>
<dbReference type="InterPro" id="IPR002220">
    <property type="entry name" value="DapA-like"/>
</dbReference>
<evidence type="ECO:0000256" key="1">
    <source>
        <dbReference type="ARBA" id="ARBA00003294"/>
    </source>
</evidence>
<sequence length="302" mass="31872">MNLQRFHGMSPALATPFTATEALDLDRLDVLIDGYLSCGVHGISVAGSQGEFFALDEAEHIALLERCVEAVDGRVPVVAGCGRSNLTETRRVLAAAEKIGIDMAMLITPYFAQPSQTELAAHFVGLAGETRLPVVLYNNPPRTSVNVAPQTLVSVMDAAQNVVGIKDSAGDMTQSIEYLVSTNRRAMLFSGRDTLTLSMVLSGGHGAVSPACNVFPRLLVRLYGTAVSGDLAEAQRISDLLAPLRAAWVLGSFPVVIKEAMTMAGRSAGPARAPISPLGAEARAKLKSVVEAIMPEEEALAS</sequence>
<comment type="caution">
    <text evidence="12">Was originally thought to be a dihydrodipicolinate synthase (DHDPS), catalyzing the condensation of (S)-aspartate-beta-semialdehyde [(S)-ASA] and pyruvate to dihydrodipicolinate (DHDP). However, it was shown in E.coli that the product of the enzymatic reaction is not dihydrodipicolinate but in fact (4S)-4-hydroxy-2,3,4,5-tetrahydro-(2S)-dipicolinic acid (HTPA), and that the consecutive dehydration reaction leading to DHDP is not spontaneous but catalyzed by DapB.</text>
</comment>
<comment type="catalytic activity">
    <reaction evidence="11 12">
        <text>L-aspartate 4-semialdehyde + pyruvate = (2S,4S)-4-hydroxy-2,3,4,5-tetrahydrodipicolinate + H2O + H(+)</text>
        <dbReference type="Rhea" id="RHEA:34171"/>
        <dbReference type="ChEBI" id="CHEBI:15361"/>
        <dbReference type="ChEBI" id="CHEBI:15377"/>
        <dbReference type="ChEBI" id="CHEBI:15378"/>
        <dbReference type="ChEBI" id="CHEBI:67139"/>
        <dbReference type="ChEBI" id="CHEBI:537519"/>
        <dbReference type="EC" id="4.3.3.7"/>
    </reaction>
</comment>
<dbReference type="PRINTS" id="PR00146">
    <property type="entry name" value="DHPICSNTHASE"/>
</dbReference>
<comment type="caution">
    <text evidence="16">The sequence shown here is derived from an EMBL/GenBank/DDBJ whole genome shotgun (WGS) entry which is preliminary data.</text>
</comment>
<comment type="subunit">
    <text evidence="12">Homotetramer; dimer of dimers.</text>
</comment>
<proteinExistence type="inferred from homology"/>
<dbReference type="SUPFAM" id="SSF51569">
    <property type="entry name" value="Aldolase"/>
    <property type="match status" value="1"/>
</dbReference>
<comment type="function">
    <text evidence="1 12">Catalyzes the condensation of (S)-aspartate-beta-semialdehyde [(S)-ASA] and pyruvate to 4-hydroxy-tetrahydrodipicolinate (HTPA).</text>
</comment>
<evidence type="ECO:0000256" key="7">
    <source>
        <dbReference type="ARBA" id="ARBA00022915"/>
    </source>
</evidence>
<gene>
    <name evidence="12" type="primary">dapA</name>
    <name evidence="16" type="ORF">NA2_14792</name>
</gene>
<dbReference type="PANTHER" id="PTHR12128">
    <property type="entry name" value="DIHYDRODIPICOLINATE SYNTHASE"/>
    <property type="match status" value="1"/>
</dbReference>
<keyword evidence="10 12" id="KW-0704">Schiff base</keyword>
<dbReference type="GO" id="GO:0019877">
    <property type="term" value="P:diaminopimelate biosynthetic process"/>
    <property type="evidence" value="ECO:0007669"/>
    <property type="project" value="UniProtKB-UniRule"/>
</dbReference>
<dbReference type="AlphaFoldDB" id="K2LKE1"/>
<keyword evidence="8 12" id="KW-0457">Lysine biosynthesis</keyword>
<feature type="binding site" evidence="12 15">
    <location>
        <position position="208"/>
    </location>
    <ligand>
        <name>pyruvate</name>
        <dbReference type="ChEBI" id="CHEBI:15361"/>
    </ligand>
</feature>
<protein>
    <recommendedName>
        <fullName evidence="4 12">4-hydroxy-tetrahydrodipicolinate synthase</fullName>
        <shortName evidence="12">HTPA synthase</shortName>
        <ecNumber evidence="4 12">4.3.3.7</ecNumber>
    </recommendedName>
</protein>
<evidence type="ECO:0000256" key="15">
    <source>
        <dbReference type="PIRSR" id="PIRSR001365-2"/>
    </source>
</evidence>
<keyword evidence="9 12" id="KW-0456">Lyase</keyword>
<dbReference type="Proteomes" id="UP000006786">
    <property type="component" value="Unassembled WGS sequence"/>
</dbReference>
<evidence type="ECO:0000313" key="16">
    <source>
        <dbReference type="EMBL" id="EKF18189.1"/>
    </source>
</evidence>
<evidence type="ECO:0000256" key="13">
    <source>
        <dbReference type="PIRNR" id="PIRNR001365"/>
    </source>
</evidence>
<dbReference type="EC" id="4.3.3.7" evidence="4 12"/>
<comment type="caution">
    <text evidence="12">Lacks conserved residue(s) required for the propagation of feature annotation.</text>
</comment>
<comment type="similarity">
    <text evidence="3 12 13">Belongs to the DapA family.</text>
</comment>
<feature type="active site" description="Schiff-base intermediate with substrate" evidence="12 14">
    <location>
        <position position="166"/>
    </location>
</feature>
<dbReference type="SMART" id="SM01130">
    <property type="entry name" value="DHDPS"/>
    <property type="match status" value="1"/>
</dbReference>
<dbReference type="GO" id="GO:0008840">
    <property type="term" value="F:4-hydroxy-tetrahydrodipicolinate synthase activity"/>
    <property type="evidence" value="ECO:0007669"/>
    <property type="project" value="UniProtKB-UniRule"/>
</dbReference>
<reference evidence="16 17" key="1">
    <citation type="journal article" date="2012" name="J. Bacteriol.">
        <title>Genome Sequence of Nitratireductor pacificus Type Strain pht-3B.</title>
        <authorList>
            <person name="Lai Q."/>
            <person name="Li G."/>
            <person name="Shao Z."/>
        </authorList>
    </citation>
    <scope>NUCLEOTIDE SEQUENCE [LARGE SCALE GENOMIC DNA]</scope>
    <source>
        <strain evidence="17">pht-3B</strain>
    </source>
</reference>
<accession>K2LKE1</accession>
<dbReference type="InterPro" id="IPR013785">
    <property type="entry name" value="Aldolase_TIM"/>
</dbReference>
<evidence type="ECO:0000256" key="2">
    <source>
        <dbReference type="ARBA" id="ARBA00005120"/>
    </source>
</evidence>
<comment type="subcellular location">
    <subcellularLocation>
        <location evidence="12">Cytoplasm</location>
    </subcellularLocation>
</comment>
<evidence type="ECO:0000313" key="17">
    <source>
        <dbReference type="Proteomes" id="UP000006786"/>
    </source>
</evidence>
<dbReference type="PANTHER" id="PTHR12128:SF66">
    <property type="entry name" value="4-HYDROXY-2-OXOGLUTARATE ALDOLASE, MITOCHONDRIAL"/>
    <property type="match status" value="1"/>
</dbReference>
<dbReference type="NCBIfam" id="TIGR00674">
    <property type="entry name" value="dapA"/>
    <property type="match status" value="1"/>
</dbReference>
<evidence type="ECO:0000256" key="6">
    <source>
        <dbReference type="ARBA" id="ARBA00022605"/>
    </source>
</evidence>
<dbReference type="OrthoDB" id="9778880at2"/>
<keyword evidence="6 12" id="KW-0028">Amino-acid biosynthesis</keyword>
<dbReference type="PATRIC" id="fig|391937.3.peg.3042"/>
<keyword evidence="5 12" id="KW-0963">Cytoplasm</keyword>
<dbReference type="RefSeq" id="WP_008597807.1">
    <property type="nucleotide sequence ID" value="NZ_AMRM01000016.1"/>
</dbReference>
<evidence type="ECO:0000256" key="14">
    <source>
        <dbReference type="PIRSR" id="PIRSR001365-1"/>
    </source>
</evidence>
<dbReference type="InterPro" id="IPR020625">
    <property type="entry name" value="Schiff_base-form_aldolases_AS"/>
</dbReference>
<dbReference type="PIRSF" id="PIRSF001365">
    <property type="entry name" value="DHDPS"/>
    <property type="match status" value="1"/>
</dbReference>
<comment type="pathway">
    <text evidence="2 12">Amino-acid biosynthesis; L-lysine biosynthesis via DAP pathway; (S)-tetrahydrodipicolinate from L-aspartate: step 3/4.</text>
</comment>
<dbReference type="GO" id="GO:0005737">
    <property type="term" value="C:cytoplasm"/>
    <property type="evidence" value="ECO:0007669"/>
    <property type="project" value="UniProtKB-SubCell"/>
</dbReference>
<evidence type="ECO:0000256" key="5">
    <source>
        <dbReference type="ARBA" id="ARBA00022490"/>
    </source>
</evidence>